<feature type="domain" description="AB hydrolase-1" evidence="6">
    <location>
        <begin position="166"/>
        <end position="410"/>
    </location>
</feature>
<protein>
    <recommendedName>
        <fullName evidence="6">AB hydrolase-1 domain-containing protein</fullName>
    </recommendedName>
</protein>
<evidence type="ECO:0000256" key="4">
    <source>
        <dbReference type="PIRSR" id="PIRSR005211-1"/>
    </source>
</evidence>
<keyword evidence="5" id="KW-0732">Signal</keyword>
<organism evidence="7 8">
    <name type="scientific">Prymnesium parvum</name>
    <name type="common">Toxic golden alga</name>
    <dbReference type="NCBI Taxonomy" id="97485"/>
    <lineage>
        <taxon>Eukaryota</taxon>
        <taxon>Haptista</taxon>
        <taxon>Haptophyta</taxon>
        <taxon>Prymnesiophyceae</taxon>
        <taxon>Prymnesiales</taxon>
        <taxon>Prymnesiaceae</taxon>
        <taxon>Prymnesium</taxon>
    </lineage>
</organism>
<feature type="active site" description="Charge relay system" evidence="4">
    <location>
        <position position="252"/>
    </location>
</feature>
<dbReference type="GO" id="GO:0047372">
    <property type="term" value="F:monoacylglycerol lipase activity"/>
    <property type="evidence" value="ECO:0007669"/>
    <property type="project" value="TreeGrafter"/>
</dbReference>
<feature type="signal peptide" evidence="5">
    <location>
        <begin position="1"/>
        <end position="19"/>
    </location>
</feature>
<dbReference type="Proteomes" id="UP001515480">
    <property type="component" value="Unassembled WGS sequence"/>
</dbReference>
<comment type="caution">
    <text evidence="7">The sequence shown here is derived from an EMBL/GenBank/DDBJ whole genome shotgun (WGS) entry which is preliminary data.</text>
</comment>
<feature type="active site" description="Charge relay system" evidence="4">
    <location>
        <position position="400"/>
    </location>
</feature>
<evidence type="ECO:0000313" key="8">
    <source>
        <dbReference type="Proteomes" id="UP001515480"/>
    </source>
</evidence>
<dbReference type="PROSITE" id="PS01133">
    <property type="entry name" value="UPF0017"/>
    <property type="match status" value="1"/>
</dbReference>
<accession>A0AB34J7B1</accession>
<gene>
    <name evidence="7" type="ORF">AB1Y20_003689</name>
</gene>
<evidence type="ECO:0000313" key="7">
    <source>
        <dbReference type="EMBL" id="KAL1514595.1"/>
    </source>
</evidence>
<dbReference type="InterPro" id="IPR012020">
    <property type="entry name" value="ABHD4"/>
</dbReference>
<sequence length="478" mass="51303">MAALLAIRAALSVVAPTAAPPTVVPPIDATRLGSTCRRADGNLLQGVHADVAACALAARVLQRVPELSSWDGWYKHPRVLSNGHVHTILAAKLRSTRAVRYHRQLVGTPDGGTLAIDLLAGIRRVRQTTPARSRPFFAGGAIAGAAESTSDTFFVDEPPPLDADRPMLLLASGLGGGSQDTYVRSMAARAAERGWQVAVINMRACGSSPVTSPRLFSAYRGANDDIRTAVAHLRQTRLGGRKDAKFAAVGWSNSGTIINNVLAEQATTHSDPSCAIDAAASLATPLNMPANSENLRRPFHHLVYDRTLGKSLQSLWAAARDQYLDAEGNPLSIPRWDGKGTFQVDDELCRTARSIRELDEGVTRRQYGYGSVDEYYASASSDQRLPLIQTPLLLLNAYDDPIVPGLSLQKAITAARANPAIVFALTSHGGHLGWCERGETIPWGGPAWAERVTCGFLEAALDINPSLECEQTSCEIFD</sequence>
<reference evidence="7 8" key="1">
    <citation type="journal article" date="2024" name="Science">
        <title>Giant polyketide synthase enzymes in the biosynthesis of giant marine polyether toxins.</title>
        <authorList>
            <person name="Fallon T.R."/>
            <person name="Shende V.V."/>
            <person name="Wierzbicki I.H."/>
            <person name="Pendleton A.L."/>
            <person name="Watervoot N.F."/>
            <person name="Auber R.P."/>
            <person name="Gonzalez D.J."/>
            <person name="Wisecaver J.H."/>
            <person name="Moore B.S."/>
        </authorList>
    </citation>
    <scope>NUCLEOTIDE SEQUENCE [LARGE SCALE GENOMIC DNA]</scope>
    <source>
        <strain evidence="7 8">12B1</strain>
    </source>
</reference>
<keyword evidence="3" id="KW-0378">Hydrolase</keyword>
<keyword evidence="8" id="KW-1185">Reference proteome</keyword>
<dbReference type="Pfam" id="PF00561">
    <property type="entry name" value="Abhydrolase_1"/>
    <property type="match status" value="1"/>
</dbReference>
<dbReference type="InterPro" id="IPR000952">
    <property type="entry name" value="AB_hydrolase_4_CS"/>
</dbReference>
<dbReference type="Gene3D" id="3.40.50.1820">
    <property type="entry name" value="alpha/beta hydrolase"/>
    <property type="match status" value="1"/>
</dbReference>
<dbReference type="AlphaFoldDB" id="A0AB34J7B1"/>
<evidence type="ECO:0000256" key="3">
    <source>
        <dbReference type="ARBA" id="ARBA00022801"/>
    </source>
</evidence>
<evidence type="ECO:0000256" key="5">
    <source>
        <dbReference type="SAM" id="SignalP"/>
    </source>
</evidence>
<evidence type="ECO:0000259" key="6">
    <source>
        <dbReference type="Pfam" id="PF00561"/>
    </source>
</evidence>
<feature type="chain" id="PRO_5044279135" description="AB hydrolase-1 domain-containing protein" evidence="5">
    <location>
        <begin position="20"/>
        <end position="478"/>
    </location>
</feature>
<dbReference type="SUPFAM" id="SSF53474">
    <property type="entry name" value="alpha/beta-Hydrolases"/>
    <property type="match status" value="1"/>
</dbReference>
<proteinExistence type="inferred from homology"/>
<evidence type="ECO:0000256" key="2">
    <source>
        <dbReference type="ARBA" id="ARBA00022487"/>
    </source>
</evidence>
<dbReference type="EMBL" id="JBGBPQ010000012">
    <property type="protein sequence ID" value="KAL1514595.1"/>
    <property type="molecule type" value="Genomic_DNA"/>
</dbReference>
<comment type="similarity">
    <text evidence="1">Belongs to the AB hydrolase superfamily. AB hydrolase 4 family.</text>
</comment>
<dbReference type="InterPro" id="IPR029058">
    <property type="entry name" value="AB_hydrolase_fold"/>
</dbReference>
<dbReference type="PANTHER" id="PTHR10794:SF84">
    <property type="entry name" value="ESTERASE_LIPASE_THIOESTERASE FAMILY PROTEIN"/>
    <property type="match status" value="1"/>
</dbReference>
<dbReference type="PIRSF" id="PIRSF005211">
    <property type="entry name" value="Ab_hydro_YheT"/>
    <property type="match status" value="1"/>
</dbReference>
<keyword evidence="2" id="KW-0719">Serine esterase</keyword>
<evidence type="ECO:0000256" key="1">
    <source>
        <dbReference type="ARBA" id="ARBA00010884"/>
    </source>
</evidence>
<name>A0AB34J7B1_PRYPA</name>
<dbReference type="PANTHER" id="PTHR10794">
    <property type="entry name" value="ABHYDROLASE DOMAIN-CONTAINING PROTEIN"/>
    <property type="match status" value="1"/>
</dbReference>
<dbReference type="GO" id="GO:0034338">
    <property type="term" value="F:short-chain carboxylesterase activity"/>
    <property type="evidence" value="ECO:0007669"/>
    <property type="project" value="TreeGrafter"/>
</dbReference>
<dbReference type="InterPro" id="IPR050960">
    <property type="entry name" value="AB_hydrolase_4_sf"/>
</dbReference>
<feature type="active site" description="Charge relay system" evidence="4">
    <location>
        <position position="431"/>
    </location>
</feature>
<dbReference type="InterPro" id="IPR000073">
    <property type="entry name" value="AB_hydrolase_1"/>
</dbReference>